<sequence>MDNQQTNAQQQHPADHASTDSSEPDRHRRSRTAKERVDRVKEKIEPGLNRSLCIPILINLAMVIVGSIAFGKCPVEPYIPFYLVALGGVGFFGKTITALRQWGGRGFVKSTEVESGLYAIEFMLLLFGGFWVYKEYPPSYDPRDGEKYCQKTAYLFAFIWTTIIYVCLLVILAAFPCFLLCICFVSRTSENEDDVEANLRAGEARSHREVAEGV</sequence>
<dbReference type="OrthoDB" id="6157510at2759"/>
<evidence type="ECO:0000256" key="1">
    <source>
        <dbReference type="SAM" id="MobiDB-lite"/>
    </source>
</evidence>
<proteinExistence type="predicted"/>
<name>A0A653CEV4_CALMS</name>
<dbReference type="Proteomes" id="UP000410492">
    <property type="component" value="Unassembled WGS sequence"/>
</dbReference>
<dbReference type="AlphaFoldDB" id="A0A653CEV4"/>
<gene>
    <name evidence="3" type="ORF">CALMAC_LOCUS8534</name>
</gene>
<accession>A0A653CEV4</accession>
<evidence type="ECO:0000256" key="2">
    <source>
        <dbReference type="SAM" id="Phobius"/>
    </source>
</evidence>
<feature type="transmembrane region" description="Helical" evidence="2">
    <location>
        <begin position="153"/>
        <end position="185"/>
    </location>
</feature>
<feature type="compositionally biased region" description="Basic and acidic residues" evidence="1">
    <location>
        <begin position="13"/>
        <end position="39"/>
    </location>
</feature>
<evidence type="ECO:0000313" key="3">
    <source>
        <dbReference type="EMBL" id="VEN46445.1"/>
    </source>
</evidence>
<evidence type="ECO:0000313" key="4">
    <source>
        <dbReference type="Proteomes" id="UP000410492"/>
    </source>
</evidence>
<dbReference type="EMBL" id="CAACVG010007652">
    <property type="protein sequence ID" value="VEN46445.1"/>
    <property type="molecule type" value="Genomic_DNA"/>
</dbReference>
<dbReference type="InterPro" id="IPR040350">
    <property type="entry name" value="TMEM272"/>
</dbReference>
<keyword evidence="2" id="KW-0812">Transmembrane</keyword>
<dbReference type="PANTHER" id="PTHR33444">
    <property type="entry name" value="SI:DKEY-19B23.12-RELATED"/>
    <property type="match status" value="1"/>
</dbReference>
<feature type="region of interest" description="Disordered" evidence="1">
    <location>
        <begin position="1"/>
        <end position="39"/>
    </location>
</feature>
<protein>
    <submittedName>
        <fullName evidence="3">Uncharacterized protein</fullName>
    </submittedName>
</protein>
<feature type="compositionally biased region" description="Polar residues" evidence="1">
    <location>
        <begin position="1"/>
        <end position="12"/>
    </location>
</feature>
<reference evidence="3 4" key="1">
    <citation type="submission" date="2019-01" db="EMBL/GenBank/DDBJ databases">
        <authorList>
            <person name="Sayadi A."/>
        </authorList>
    </citation>
    <scope>NUCLEOTIDE SEQUENCE [LARGE SCALE GENOMIC DNA]</scope>
</reference>
<feature type="transmembrane region" description="Helical" evidence="2">
    <location>
        <begin position="116"/>
        <end position="133"/>
    </location>
</feature>
<organism evidence="3 4">
    <name type="scientific">Callosobruchus maculatus</name>
    <name type="common">Southern cowpea weevil</name>
    <name type="synonym">Pulse bruchid</name>
    <dbReference type="NCBI Taxonomy" id="64391"/>
    <lineage>
        <taxon>Eukaryota</taxon>
        <taxon>Metazoa</taxon>
        <taxon>Ecdysozoa</taxon>
        <taxon>Arthropoda</taxon>
        <taxon>Hexapoda</taxon>
        <taxon>Insecta</taxon>
        <taxon>Pterygota</taxon>
        <taxon>Neoptera</taxon>
        <taxon>Endopterygota</taxon>
        <taxon>Coleoptera</taxon>
        <taxon>Polyphaga</taxon>
        <taxon>Cucujiformia</taxon>
        <taxon>Chrysomeloidea</taxon>
        <taxon>Chrysomelidae</taxon>
        <taxon>Bruchinae</taxon>
        <taxon>Bruchini</taxon>
        <taxon>Callosobruchus</taxon>
    </lineage>
</organism>
<keyword evidence="2" id="KW-1133">Transmembrane helix</keyword>
<feature type="transmembrane region" description="Helical" evidence="2">
    <location>
        <begin position="52"/>
        <end position="71"/>
    </location>
</feature>
<feature type="transmembrane region" description="Helical" evidence="2">
    <location>
        <begin position="77"/>
        <end position="96"/>
    </location>
</feature>
<dbReference type="PANTHER" id="PTHR33444:SF2">
    <property type="entry name" value="MARVEL DOMAIN-CONTAINING PROTEIN"/>
    <property type="match status" value="1"/>
</dbReference>
<keyword evidence="4" id="KW-1185">Reference proteome</keyword>
<keyword evidence="2" id="KW-0472">Membrane</keyword>